<name>A0A448X7K6_9PLAT</name>
<organism evidence="2 3">
    <name type="scientific">Protopolystoma xenopodis</name>
    <dbReference type="NCBI Taxonomy" id="117903"/>
    <lineage>
        <taxon>Eukaryota</taxon>
        <taxon>Metazoa</taxon>
        <taxon>Spiralia</taxon>
        <taxon>Lophotrochozoa</taxon>
        <taxon>Platyhelminthes</taxon>
        <taxon>Monogenea</taxon>
        <taxon>Polyopisthocotylea</taxon>
        <taxon>Polystomatidea</taxon>
        <taxon>Polystomatidae</taxon>
        <taxon>Protopolystoma</taxon>
    </lineage>
</organism>
<sequence>MRTPSWSMLPLGSSNSSGFPLSVVTSPPLGGGYLIPFPEASCDGDKTQNSVCLDLPDGPHGSLALPVDSNIMGPEKFSASSRQ</sequence>
<gene>
    <name evidence="2" type="ORF">PXEA_LOCUS23559</name>
</gene>
<dbReference type="Proteomes" id="UP000784294">
    <property type="component" value="Unassembled WGS sequence"/>
</dbReference>
<feature type="non-terminal residue" evidence="2">
    <location>
        <position position="83"/>
    </location>
</feature>
<keyword evidence="3" id="KW-1185">Reference proteome</keyword>
<feature type="region of interest" description="Disordered" evidence="1">
    <location>
        <begin position="64"/>
        <end position="83"/>
    </location>
</feature>
<reference evidence="2" key="1">
    <citation type="submission" date="2018-11" db="EMBL/GenBank/DDBJ databases">
        <authorList>
            <consortium name="Pathogen Informatics"/>
        </authorList>
    </citation>
    <scope>NUCLEOTIDE SEQUENCE</scope>
</reference>
<evidence type="ECO:0000256" key="1">
    <source>
        <dbReference type="SAM" id="MobiDB-lite"/>
    </source>
</evidence>
<evidence type="ECO:0000313" key="2">
    <source>
        <dbReference type="EMBL" id="VEL30119.1"/>
    </source>
</evidence>
<protein>
    <submittedName>
        <fullName evidence="2">Uncharacterized protein</fullName>
    </submittedName>
</protein>
<accession>A0A448X7K6</accession>
<proteinExistence type="predicted"/>
<comment type="caution">
    <text evidence="2">The sequence shown here is derived from an EMBL/GenBank/DDBJ whole genome shotgun (WGS) entry which is preliminary data.</text>
</comment>
<evidence type="ECO:0000313" key="3">
    <source>
        <dbReference type="Proteomes" id="UP000784294"/>
    </source>
</evidence>
<dbReference type="EMBL" id="CAAALY010109577">
    <property type="protein sequence ID" value="VEL30119.1"/>
    <property type="molecule type" value="Genomic_DNA"/>
</dbReference>
<dbReference type="AlphaFoldDB" id="A0A448X7K6"/>